<accession>A0ABT6W5C5</accession>
<dbReference type="EMBL" id="JAAGKO020000041">
    <property type="protein sequence ID" value="MDI5965874.1"/>
    <property type="molecule type" value="Genomic_DNA"/>
</dbReference>
<keyword evidence="2" id="KW-1185">Reference proteome</keyword>
<dbReference type="RefSeq" id="WP_271323622.1">
    <property type="nucleotide sequence ID" value="NZ_JAAGKO020000041.1"/>
</dbReference>
<reference evidence="1 2" key="1">
    <citation type="submission" date="2023-05" db="EMBL/GenBank/DDBJ databases">
        <title>Streptantibioticus silvisoli sp. nov., acidotolerant actinomycetes 1 from pine litter.</title>
        <authorList>
            <person name="Swiecimska M."/>
            <person name="Golinska P."/>
            <person name="Sangal V."/>
            <person name="Wachnowicz B."/>
            <person name="Goodfellow M."/>
        </authorList>
    </citation>
    <scope>NUCLEOTIDE SEQUENCE [LARGE SCALE GENOMIC DNA]</scope>
    <source>
        <strain evidence="1 2">SL54</strain>
    </source>
</reference>
<dbReference type="InterPro" id="IPR025591">
    <property type="entry name" value="RloB"/>
</dbReference>
<evidence type="ECO:0000313" key="2">
    <source>
        <dbReference type="Proteomes" id="UP001156398"/>
    </source>
</evidence>
<name>A0ABT6W5C5_9ACTN</name>
<organism evidence="1 2">
    <name type="scientific">Streptantibioticus silvisoli</name>
    <dbReference type="NCBI Taxonomy" id="2705255"/>
    <lineage>
        <taxon>Bacteria</taxon>
        <taxon>Bacillati</taxon>
        <taxon>Actinomycetota</taxon>
        <taxon>Actinomycetes</taxon>
        <taxon>Kitasatosporales</taxon>
        <taxon>Streptomycetaceae</taxon>
        <taxon>Streptantibioticus</taxon>
    </lineage>
</organism>
<protein>
    <submittedName>
        <fullName evidence="1">RloB family protein</fullName>
    </submittedName>
</protein>
<sequence length="204" mass="22950">MVFVFTEGEVTEPSYLDIITEVGVLKNPAAKVELRIANRKKKGDRKPIDLVEMAADFLREKTREAKRAKLKGAAAQPQVWCLFDHDNHPRVPEAMKLAKEAGVHVAFSHPCFEVWRLAHYKAVTGLFDGVCDLAADRLPFQRGSEDAANPKLVLPGQVLGRFAQARDNARRMNDQHGDHVPKFDRDPYTDMHTFVEDVLGIASY</sequence>
<dbReference type="Proteomes" id="UP001156398">
    <property type="component" value="Unassembled WGS sequence"/>
</dbReference>
<comment type="caution">
    <text evidence="1">The sequence shown here is derived from an EMBL/GenBank/DDBJ whole genome shotgun (WGS) entry which is preliminary data.</text>
</comment>
<gene>
    <name evidence="1" type="ORF">POF43_024620</name>
</gene>
<dbReference type="Pfam" id="PF13707">
    <property type="entry name" value="RloB"/>
    <property type="match status" value="1"/>
</dbReference>
<evidence type="ECO:0000313" key="1">
    <source>
        <dbReference type="EMBL" id="MDI5965874.1"/>
    </source>
</evidence>
<proteinExistence type="predicted"/>